<dbReference type="PIRSF" id="PIRSF005690">
    <property type="entry name" value="GerBA"/>
    <property type="match status" value="1"/>
</dbReference>
<dbReference type="PANTHER" id="PTHR22550:SF5">
    <property type="entry name" value="LEUCINE ZIPPER PROTEIN 4"/>
    <property type="match status" value="1"/>
</dbReference>
<proteinExistence type="inferred from homology"/>
<name>A0ABS1TP65_9BACI</name>
<protein>
    <submittedName>
        <fullName evidence="6">Spore germination protein</fullName>
    </submittedName>
</protein>
<keyword evidence="5" id="KW-0812">Transmembrane</keyword>
<feature type="transmembrane region" description="Helical" evidence="5">
    <location>
        <begin position="318"/>
        <end position="337"/>
    </location>
</feature>
<keyword evidence="5" id="KW-1133">Transmembrane helix</keyword>
<reference evidence="6 7" key="1">
    <citation type="submission" date="2021-01" db="EMBL/GenBank/DDBJ databases">
        <title>Genome public.</title>
        <authorList>
            <person name="Liu C."/>
            <person name="Sun Q."/>
        </authorList>
    </citation>
    <scope>NUCLEOTIDE SEQUENCE [LARGE SCALE GENOMIC DNA]</scope>
    <source>
        <strain evidence="6 7">YIM B02564</strain>
    </source>
</reference>
<dbReference type="InterPro" id="IPR004995">
    <property type="entry name" value="Spore_Ger"/>
</dbReference>
<accession>A0ABS1TP65</accession>
<keyword evidence="7" id="KW-1185">Reference proteome</keyword>
<evidence type="ECO:0000256" key="4">
    <source>
        <dbReference type="PIRNR" id="PIRNR005690"/>
    </source>
</evidence>
<dbReference type="RefSeq" id="WP_202654278.1">
    <property type="nucleotide sequence ID" value="NZ_JAESWB010000168.1"/>
</dbReference>
<comment type="caution">
    <text evidence="6">The sequence shown here is derived from an EMBL/GenBank/DDBJ whole genome shotgun (WGS) entry which is preliminary data.</text>
</comment>
<evidence type="ECO:0000256" key="5">
    <source>
        <dbReference type="SAM" id="Phobius"/>
    </source>
</evidence>
<dbReference type="PANTHER" id="PTHR22550">
    <property type="entry name" value="SPORE GERMINATION PROTEIN"/>
    <property type="match status" value="1"/>
</dbReference>
<evidence type="ECO:0000256" key="2">
    <source>
        <dbReference type="ARBA" id="ARBA00005278"/>
    </source>
</evidence>
<dbReference type="Proteomes" id="UP000623967">
    <property type="component" value="Unassembled WGS sequence"/>
</dbReference>
<dbReference type="InterPro" id="IPR050768">
    <property type="entry name" value="UPF0353/GerABKA_families"/>
</dbReference>
<gene>
    <name evidence="6" type="ORF">JK635_12665</name>
</gene>
<feature type="transmembrane region" description="Helical" evidence="5">
    <location>
        <begin position="409"/>
        <end position="428"/>
    </location>
</feature>
<keyword evidence="3 4" id="KW-0472">Membrane</keyword>
<dbReference type="Pfam" id="PF03323">
    <property type="entry name" value="GerA"/>
    <property type="match status" value="1"/>
</dbReference>
<feature type="transmembrane region" description="Helical" evidence="5">
    <location>
        <begin position="440"/>
        <end position="463"/>
    </location>
</feature>
<evidence type="ECO:0000256" key="3">
    <source>
        <dbReference type="ARBA" id="ARBA00023136"/>
    </source>
</evidence>
<organism evidence="6 7">
    <name type="scientific">Neobacillus paridis</name>
    <dbReference type="NCBI Taxonomy" id="2803862"/>
    <lineage>
        <taxon>Bacteria</taxon>
        <taxon>Bacillati</taxon>
        <taxon>Bacillota</taxon>
        <taxon>Bacilli</taxon>
        <taxon>Bacillales</taxon>
        <taxon>Bacillaceae</taxon>
        <taxon>Neobacillus</taxon>
    </lineage>
</organism>
<dbReference type="EMBL" id="JAESWB010000168">
    <property type="protein sequence ID" value="MBL4953062.1"/>
    <property type="molecule type" value="Genomic_DNA"/>
</dbReference>
<comment type="subcellular location">
    <subcellularLocation>
        <location evidence="4">Cell membrane</location>
    </subcellularLocation>
    <subcellularLocation>
        <location evidence="1">Membrane</location>
        <topology evidence="1">Multi-pass membrane protein</topology>
    </subcellularLocation>
</comment>
<evidence type="ECO:0000313" key="6">
    <source>
        <dbReference type="EMBL" id="MBL4953062.1"/>
    </source>
</evidence>
<evidence type="ECO:0000313" key="7">
    <source>
        <dbReference type="Proteomes" id="UP000623967"/>
    </source>
</evidence>
<evidence type="ECO:0000256" key="1">
    <source>
        <dbReference type="ARBA" id="ARBA00004141"/>
    </source>
</evidence>
<comment type="similarity">
    <text evidence="2 4">Belongs to the GerABKA family.</text>
</comment>
<feature type="transmembrane region" description="Helical" evidence="5">
    <location>
        <begin position="382"/>
        <end position="403"/>
    </location>
</feature>
<sequence>MKTWQFITNLFQKEQQAKSNQESSAGAKPQYVDSSLVKNETWAKETFKDCQDVKVEKISFHEGPVVCVLMVYCEGLSDTKRVNETIIPSLSKCLDEIGSQFLNEDVLLSQWPISSLQKEVLLNNLEQKVFNGEMILFFDGLASAFTLNISNPPNRKPEETNTEVSIRGPRDGFIEDLSANVALVRKRLRTHSMSYEQYTLGKRSQTKAGLLYIKDVVRSEVVEEVKYRLSEIDMDAIYSCNELEEWLAESKWSLFPLFDYTGRPDYLVSTLLRGRFAILLDGVPTAIIAPVNLTLLFKSAEDLHNPYSGVAFSRFLRALGLCIALFLPSFFIGIATYHQDQLPLTLLATIVMSRKGVPLPTPIEGIFMLLAFELFKEAGVRLPSVIGQTLAVVGGLIIGDAAIRAGLTSPTLLVVIATTAVATDTLVNQSLIGAVSILRILILIVTSFLGIFGLLLAVIVILISLANLRSFGVPYLAPISPISFRDIVQAVFRAPAVYMKKRPKMLNTVDATRRRDQK</sequence>